<keyword evidence="2" id="KW-0732">Signal</keyword>
<dbReference type="InterPro" id="IPR051706">
    <property type="entry name" value="Glycosyltransferase_domain"/>
</dbReference>
<evidence type="ECO:0000256" key="2">
    <source>
        <dbReference type="SAM" id="SignalP"/>
    </source>
</evidence>
<evidence type="ECO:0000256" key="1">
    <source>
        <dbReference type="ARBA" id="ARBA00022679"/>
    </source>
</evidence>
<dbReference type="AlphaFoldDB" id="A0A7S1B1P6"/>
<dbReference type="Gene3D" id="3.90.550.20">
    <property type="match status" value="1"/>
</dbReference>
<gene>
    <name evidence="3" type="ORF">NSCI0253_LOCUS46561</name>
</gene>
<evidence type="ECO:0000313" key="3">
    <source>
        <dbReference type="EMBL" id="CAD8872204.1"/>
    </source>
</evidence>
<reference evidence="3" key="1">
    <citation type="submission" date="2021-01" db="EMBL/GenBank/DDBJ databases">
        <authorList>
            <person name="Corre E."/>
            <person name="Pelletier E."/>
            <person name="Niang G."/>
            <person name="Scheremetjew M."/>
            <person name="Finn R."/>
            <person name="Kale V."/>
            <person name="Holt S."/>
            <person name="Cochrane G."/>
            <person name="Meng A."/>
            <person name="Brown T."/>
            <person name="Cohen L."/>
        </authorList>
    </citation>
    <scope>NUCLEOTIDE SEQUENCE</scope>
</reference>
<dbReference type="PANTHER" id="PTHR32385">
    <property type="entry name" value="MANNOSYL PHOSPHORYLINOSITOL CERAMIDE SYNTHASE"/>
    <property type="match status" value="1"/>
</dbReference>
<protein>
    <submittedName>
        <fullName evidence="3">Uncharacterized protein</fullName>
    </submittedName>
</protein>
<dbReference type="Pfam" id="PF04488">
    <property type="entry name" value="Gly_transf_sug"/>
    <property type="match status" value="1"/>
</dbReference>
<feature type="signal peptide" evidence="2">
    <location>
        <begin position="1"/>
        <end position="19"/>
    </location>
</feature>
<feature type="chain" id="PRO_5031102761" evidence="2">
    <location>
        <begin position="20"/>
        <end position="313"/>
    </location>
</feature>
<name>A0A7S1B1P6_NOCSC</name>
<dbReference type="InterPro" id="IPR029044">
    <property type="entry name" value="Nucleotide-diphossugar_trans"/>
</dbReference>
<dbReference type="PANTHER" id="PTHR32385:SF15">
    <property type="entry name" value="INOSITOL PHOSPHOCERAMIDE MANNOSYLTRANSFERASE 1"/>
    <property type="match status" value="1"/>
</dbReference>
<dbReference type="GO" id="GO:0000030">
    <property type="term" value="F:mannosyltransferase activity"/>
    <property type="evidence" value="ECO:0007669"/>
    <property type="project" value="TreeGrafter"/>
</dbReference>
<sequence length="313" mass="35098">MFVSFFFAYLGCQVCLSSGYSVDAFERLAETSRRGPQSTGVSRHLGDDAWWSIPPVVVTTGPYIAGTKGYHKVLGHMPSNLLGTKVESWIQASPDLPLKVLYFDDESMNQSAYEISQILESEGVVTGAYEAFNNLRPMAFKADLWRYMLLWERGGVYLDADIVLNISLSKVIDFHRDTLVVTNDTRNFVYWNAVMAGVPRHPGLAAAVKLAVEHVQRRWYGDRPVDITGPGCLYTALAQPNLSSMYRIGLQHRKWPSRSRGPHSEITVYGGTQIVGRMDLAEESDFNPNQDVAWGLLWRSHRAFCDEPGPPCM</sequence>
<dbReference type="InterPro" id="IPR007577">
    <property type="entry name" value="GlycoTrfase_DXD_sugar-bd_CS"/>
</dbReference>
<keyword evidence="1" id="KW-0808">Transferase</keyword>
<accession>A0A7S1B1P6</accession>
<dbReference type="SUPFAM" id="SSF53448">
    <property type="entry name" value="Nucleotide-diphospho-sugar transferases"/>
    <property type="match status" value="1"/>
</dbReference>
<dbReference type="GO" id="GO:0016020">
    <property type="term" value="C:membrane"/>
    <property type="evidence" value="ECO:0007669"/>
    <property type="project" value="GOC"/>
</dbReference>
<organism evidence="3">
    <name type="scientific">Noctiluca scintillans</name>
    <name type="common">Sea sparkle</name>
    <name type="synonym">Red tide dinoflagellate</name>
    <dbReference type="NCBI Taxonomy" id="2966"/>
    <lineage>
        <taxon>Eukaryota</taxon>
        <taxon>Sar</taxon>
        <taxon>Alveolata</taxon>
        <taxon>Dinophyceae</taxon>
        <taxon>Noctilucales</taxon>
        <taxon>Noctilucaceae</taxon>
        <taxon>Noctiluca</taxon>
    </lineage>
</organism>
<dbReference type="EMBL" id="HBFQ01065539">
    <property type="protein sequence ID" value="CAD8872204.1"/>
    <property type="molecule type" value="Transcribed_RNA"/>
</dbReference>
<proteinExistence type="predicted"/>
<dbReference type="GO" id="GO:0051999">
    <property type="term" value="P:mannosyl-inositol phosphorylceramide biosynthetic process"/>
    <property type="evidence" value="ECO:0007669"/>
    <property type="project" value="TreeGrafter"/>
</dbReference>